<organism evidence="3 4">
    <name type="scientific">Anaeromonas frigoriresistens</name>
    <dbReference type="NCBI Taxonomy" id="2683708"/>
    <lineage>
        <taxon>Bacteria</taxon>
        <taxon>Bacillati</taxon>
        <taxon>Bacillota</taxon>
        <taxon>Tissierellia</taxon>
        <taxon>Tissierellales</taxon>
        <taxon>Thermohalobacteraceae</taxon>
        <taxon>Anaeromonas</taxon>
    </lineage>
</organism>
<proteinExistence type="predicted"/>
<dbReference type="InterPro" id="IPR041444">
    <property type="entry name" value="HTH_41"/>
</dbReference>
<dbReference type="RefSeq" id="WP_203366665.1">
    <property type="nucleotide sequence ID" value="NZ_WSFT01000037.1"/>
</dbReference>
<evidence type="ECO:0008006" key="5">
    <source>
        <dbReference type="Google" id="ProtNLM"/>
    </source>
</evidence>
<dbReference type="NCBIfam" id="NF041241">
    <property type="entry name" value="YhfZ_full"/>
    <property type="match status" value="1"/>
</dbReference>
<name>A0A942UT47_9FIRM</name>
<dbReference type="InterPro" id="IPR032791">
    <property type="entry name" value="YhfZ_C"/>
</dbReference>
<dbReference type="Proteomes" id="UP000724672">
    <property type="component" value="Unassembled WGS sequence"/>
</dbReference>
<dbReference type="Pfam" id="PF14503">
    <property type="entry name" value="YhfZ_C"/>
    <property type="match status" value="1"/>
</dbReference>
<protein>
    <recommendedName>
        <fullName evidence="5">Helix-turn-helix domain-containing protein</fullName>
    </recommendedName>
</protein>
<dbReference type="EMBL" id="WSFT01000037">
    <property type="protein sequence ID" value="MBS4538739.1"/>
    <property type="molecule type" value="Genomic_DNA"/>
</dbReference>
<accession>A0A942UT47</accession>
<dbReference type="AlphaFoldDB" id="A0A942UT47"/>
<comment type="caution">
    <text evidence="3">The sequence shown here is derived from an EMBL/GenBank/DDBJ whole genome shotgun (WGS) entry which is preliminary data.</text>
</comment>
<evidence type="ECO:0000313" key="3">
    <source>
        <dbReference type="EMBL" id="MBS4538739.1"/>
    </source>
</evidence>
<feature type="domain" description="YhfZ helix-turn-helix" evidence="1">
    <location>
        <begin position="28"/>
        <end position="74"/>
    </location>
</feature>
<keyword evidence="4" id="KW-1185">Reference proteome</keyword>
<dbReference type="SUPFAM" id="SSF53850">
    <property type="entry name" value="Periplasmic binding protein-like II"/>
    <property type="match status" value="1"/>
</dbReference>
<sequence length="312" mass="35972">MNDYKNKLMSKNGRVIILLAREMLTYYEGDRIKTVSQYTEIFNTARGTVQSALKFLQEINGLELESRGHLGTYIVRINYKKLWEVSDFSVIMGVMPLPYSKRYEGLATGLYKGFEERDIPFSLAFMRGSSKRIEALTLGKYSFTIISKLAAKLEIRKSSDIEIVHEFGEGSYVGNHVVIFRDKNESNIKDGMRIAIDTNSIDQVILTSNECRDKEVEYVETPYNQILQKMKNDEVDAAIWNVDEIKEKNLEYNICPLSSKKTRELAKEDTIAVVVISKNNKEFGNILNRFIDLKEVEKIQKKVMNNEIIPIY</sequence>
<dbReference type="CDD" id="cd13533">
    <property type="entry name" value="PBP2_Yhfz"/>
    <property type="match status" value="1"/>
</dbReference>
<evidence type="ECO:0000259" key="2">
    <source>
        <dbReference type="Pfam" id="PF14503"/>
    </source>
</evidence>
<reference evidence="3" key="1">
    <citation type="submission" date="2019-12" db="EMBL/GenBank/DDBJ databases">
        <title>Clostridiaceae gen. nov. sp. nov., isolated from sediment in Xinjiang, China.</title>
        <authorList>
            <person name="Zhang R."/>
        </authorList>
    </citation>
    <scope>NUCLEOTIDE SEQUENCE</scope>
    <source>
        <strain evidence="3">D2Q-11</strain>
    </source>
</reference>
<evidence type="ECO:0000259" key="1">
    <source>
        <dbReference type="Pfam" id="PF14502"/>
    </source>
</evidence>
<dbReference type="Gene3D" id="3.40.190.10">
    <property type="entry name" value="Periplasmic binding protein-like II"/>
    <property type="match status" value="2"/>
</dbReference>
<evidence type="ECO:0000313" key="4">
    <source>
        <dbReference type="Proteomes" id="UP000724672"/>
    </source>
</evidence>
<gene>
    <name evidence="3" type="ORF">GOQ27_09705</name>
</gene>
<dbReference type="Pfam" id="PF14502">
    <property type="entry name" value="HTH_41"/>
    <property type="match status" value="1"/>
</dbReference>
<feature type="domain" description="Uncharacterised protein YhfZ C-terminal" evidence="2">
    <location>
        <begin position="79"/>
        <end position="312"/>
    </location>
</feature>